<accession>A0A4R6IWN1</accession>
<evidence type="ECO:0000256" key="1">
    <source>
        <dbReference type="SAM" id="Phobius"/>
    </source>
</evidence>
<proteinExistence type="predicted"/>
<comment type="caution">
    <text evidence="2">The sequence shown here is derived from an EMBL/GenBank/DDBJ whole genome shotgun (WGS) entry which is preliminary data.</text>
</comment>
<sequence>MSKNQVTGCPNCGCRISFRQFILLNNFSAINCDTCNARIEISNRNGNAVIAAISGIVSAATIVYATYAGKQYFNSLLLGLTGGIFCATIFVLIICRVLYKRSQLYRSVHTSPIHYTERGAVV</sequence>
<dbReference type="Proteomes" id="UP000295741">
    <property type="component" value="Unassembled WGS sequence"/>
</dbReference>
<dbReference type="OrthoDB" id="677974at2"/>
<keyword evidence="1" id="KW-1133">Transmembrane helix</keyword>
<reference evidence="2 3" key="1">
    <citation type="submission" date="2019-03" db="EMBL/GenBank/DDBJ databases">
        <title>Genomic Encyclopedia of Archaeal and Bacterial Type Strains, Phase II (KMG-II): from individual species to whole genera.</title>
        <authorList>
            <person name="Goeker M."/>
        </authorList>
    </citation>
    <scope>NUCLEOTIDE SEQUENCE [LARGE SCALE GENOMIC DNA]</scope>
    <source>
        <strain evidence="2 3">DSM 28323</strain>
    </source>
</reference>
<keyword evidence="3" id="KW-1185">Reference proteome</keyword>
<name>A0A4R6IWN1_9BACT</name>
<dbReference type="RefSeq" id="WP_133474640.1">
    <property type="nucleotide sequence ID" value="NZ_SNWP01000011.1"/>
</dbReference>
<dbReference type="AlphaFoldDB" id="A0A4R6IWN1"/>
<feature type="transmembrane region" description="Helical" evidence="1">
    <location>
        <begin position="73"/>
        <end position="99"/>
    </location>
</feature>
<protein>
    <submittedName>
        <fullName evidence="2">Uncharacterized protein</fullName>
    </submittedName>
</protein>
<feature type="transmembrane region" description="Helical" evidence="1">
    <location>
        <begin position="48"/>
        <end position="67"/>
    </location>
</feature>
<gene>
    <name evidence="2" type="ORF">BC659_2071</name>
</gene>
<keyword evidence="1" id="KW-0812">Transmembrane</keyword>
<evidence type="ECO:0000313" key="3">
    <source>
        <dbReference type="Proteomes" id="UP000295741"/>
    </source>
</evidence>
<dbReference type="EMBL" id="SNWP01000011">
    <property type="protein sequence ID" value="TDO26761.1"/>
    <property type="molecule type" value="Genomic_DNA"/>
</dbReference>
<evidence type="ECO:0000313" key="2">
    <source>
        <dbReference type="EMBL" id="TDO26761.1"/>
    </source>
</evidence>
<organism evidence="2 3">
    <name type="scientific">Sediminibacterium goheungense</name>
    <dbReference type="NCBI Taxonomy" id="1086393"/>
    <lineage>
        <taxon>Bacteria</taxon>
        <taxon>Pseudomonadati</taxon>
        <taxon>Bacteroidota</taxon>
        <taxon>Chitinophagia</taxon>
        <taxon>Chitinophagales</taxon>
        <taxon>Chitinophagaceae</taxon>
        <taxon>Sediminibacterium</taxon>
    </lineage>
</organism>
<keyword evidence="1" id="KW-0472">Membrane</keyword>